<dbReference type="SUPFAM" id="SSF51735">
    <property type="entry name" value="NAD(P)-binding Rossmann-fold domains"/>
    <property type="match status" value="1"/>
</dbReference>
<feature type="domain" description="FAM91 N-terminal" evidence="4">
    <location>
        <begin position="17"/>
        <end position="315"/>
    </location>
</feature>
<dbReference type="KEGG" id="smo:SELMODRAFT_440098"/>
<comment type="similarity">
    <text evidence="1">Belongs to the FAM91 family.</text>
</comment>
<feature type="compositionally biased region" description="Basic residues" evidence="2">
    <location>
        <begin position="822"/>
        <end position="831"/>
    </location>
</feature>
<dbReference type="PANTHER" id="PTHR28441">
    <property type="entry name" value="PROTEIN FAM91A1"/>
    <property type="match status" value="1"/>
</dbReference>
<dbReference type="Gene3D" id="3.30.360.10">
    <property type="entry name" value="Dihydrodipicolinate Reductase, domain 2"/>
    <property type="match status" value="1"/>
</dbReference>
<dbReference type="eggNOG" id="KOG3707">
    <property type="taxonomic scope" value="Eukaryota"/>
</dbReference>
<evidence type="ECO:0000259" key="5">
    <source>
        <dbReference type="Pfam" id="PF14648"/>
    </source>
</evidence>
<feature type="region of interest" description="Disordered" evidence="2">
    <location>
        <begin position="322"/>
        <end position="361"/>
    </location>
</feature>
<dbReference type="eggNOG" id="KOG2741">
    <property type="taxonomic scope" value="Eukaryota"/>
</dbReference>
<feature type="domain" description="FAM91 C-terminal" evidence="5">
    <location>
        <begin position="717"/>
        <end position="791"/>
    </location>
</feature>
<dbReference type="EMBL" id="GL377574">
    <property type="protein sequence ID" value="EFJ30998.1"/>
    <property type="molecule type" value="Genomic_DNA"/>
</dbReference>
<evidence type="ECO:0000259" key="3">
    <source>
        <dbReference type="Pfam" id="PF01408"/>
    </source>
</evidence>
<name>D8RA34_SELML</name>
<dbReference type="InterPro" id="IPR039199">
    <property type="entry name" value="FAM91"/>
</dbReference>
<gene>
    <name evidence="6" type="ORF">SELMODRAFT_440098</name>
</gene>
<dbReference type="Pfam" id="PF14648">
    <property type="entry name" value="FAM91_C"/>
    <property type="match status" value="3"/>
</dbReference>
<dbReference type="AlphaFoldDB" id="D8RA34"/>
<dbReference type="Pfam" id="PF01408">
    <property type="entry name" value="GFO_IDH_MocA"/>
    <property type="match status" value="1"/>
</dbReference>
<feature type="domain" description="Gfo/Idh/MocA-like oxidoreductase N-terminal" evidence="3">
    <location>
        <begin position="892"/>
        <end position="1011"/>
    </location>
</feature>
<feature type="domain" description="FAM91 C-terminal" evidence="5">
    <location>
        <begin position="509"/>
        <end position="712"/>
    </location>
</feature>
<dbReference type="GO" id="GO:0000166">
    <property type="term" value="F:nucleotide binding"/>
    <property type="evidence" value="ECO:0007669"/>
    <property type="project" value="InterPro"/>
</dbReference>
<dbReference type="FunCoup" id="D8RA34">
    <property type="interactions" value="4704"/>
</dbReference>
<evidence type="ECO:0000259" key="4">
    <source>
        <dbReference type="Pfam" id="PF14647"/>
    </source>
</evidence>
<organism evidence="7">
    <name type="scientific">Selaginella moellendorffii</name>
    <name type="common">Spikemoss</name>
    <dbReference type="NCBI Taxonomy" id="88036"/>
    <lineage>
        <taxon>Eukaryota</taxon>
        <taxon>Viridiplantae</taxon>
        <taxon>Streptophyta</taxon>
        <taxon>Embryophyta</taxon>
        <taxon>Tracheophyta</taxon>
        <taxon>Lycopodiopsida</taxon>
        <taxon>Selaginellales</taxon>
        <taxon>Selaginellaceae</taxon>
        <taxon>Selaginella</taxon>
    </lineage>
</organism>
<dbReference type="Gramene" id="EFJ30998">
    <property type="protein sequence ID" value="EFJ30998"/>
    <property type="gene ID" value="SELMODRAFT_440098"/>
</dbReference>
<accession>D8RA34</accession>
<evidence type="ECO:0000256" key="1">
    <source>
        <dbReference type="ARBA" id="ARBA00010319"/>
    </source>
</evidence>
<feature type="region of interest" description="Disordered" evidence="2">
    <location>
        <begin position="851"/>
        <end position="871"/>
    </location>
</feature>
<dbReference type="HOGENOM" id="CLU_265050_0_0_1"/>
<keyword evidence="7" id="KW-1185">Reference proteome</keyword>
<dbReference type="InParanoid" id="D8RA34"/>
<sequence>MNRLTTNVEEQLIVKAIQEEVTWENLPKRLKLFMASKDDWHRKIKEYCIKKRLKWSECHARNACREGEYYDDLMRYLRKNLALFPYHLSENICRLMRVSPFRYYCDMLYEVMRNEKPYDSIPNFSAADALRLTGIGRNEFIDTMNKSRGKKFMWKMNKSIVKDMLPTVPVDIAIEPWWTVCVVNLSLEEYRKLSPEELYVIDKVCKEDIKLYCEFDPKVVRSLYRRGLVYFDILVLPDDPSCPKNDFSSVSNLEGFVSNREQSYEDPIEEILYAVFVASSEHATISELAATLQVDLDQLEGAVSVACRLGWATKMLDPAALLNDSNQPGSPGSEGEGLSFFTSPGGQSPSHDGGGGDQPRSKSGIRVAFLIDANMTSYLMMGSFSPGLKNHAVTLYEAGKLGDSNIAEFCSDLKSLESTKLEGELQHFVDHALSLRYALECLRSGGTATDTDDELEEAGPGVVNGELENASDFESEFSFINGQGTTANRLSLSSDTGLAGIVRGKGKRYYRVDVLRCESLASLASATLQRLFQRDYSFVVSMIPLACPPLVASYNAAGPVHFGPPSRAAVTPWMKLLLYTVFECGPVSVVLLRGLRLRLLPPPLAGCSKALVWTWDGSTFAGIGGRLEGTMIPGAVLLHGLNSVLRHSAVLVQPFQEGPDSSPVTVDVPLPLSEDRFKSHLSGSDDETLQSYAESADELSLKTVGYIRFLRVGSLEDSVRWVPQAVEFGVPLSDTELCKAVCEGAVSCELFHLFSLPKHQDAMQQLKKMLHDFIGEYQANGPVAKLAYTAEKTETGRRPELTVNFSSRWNPFAEPDSPSPRKNPRSRRRHSSMMSFDGDILRAFSLAPIDHSPNEPSSASKSDPLDDLDVGDVPLPGTAAAAMGEVVNPAVKLGILGCASIARKVSRAILLAGAGVELYAIASRSLEKAQEFAKANGFPSSAKVYGSYDELLDDDAVDAVYVPLPTGLHLEWVLKAAAKGKHILLEKPLSLNNEDLDKMVDACESKGLQLMDGTMWMHHPRTERMHKDLQALGDIKEVRSTFSFPAQILFPGFLKNNIRVKAGLDELGALGDIGWYCIRAILWALDYRLPDLVTALPNATINGSGVITACSARMVWIKKNRQDEQDEQEEDETTVATFSCSFHAFMTMHVTVQGTTGALACDDFVIPFSDARAAYRVLSNAGFADMDLTWRLESRDVVVDNEVPQEAAMVREFARIVSGIKRGGGAVERGWHDKAKKTQAVLCAVRDSIAAGYKTISLS</sequence>
<feature type="region of interest" description="Disordered" evidence="2">
    <location>
        <begin position="807"/>
        <end position="831"/>
    </location>
</feature>
<proteinExistence type="inferred from homology"/>
<feature type="domain" description="FAM91 C-terminal" evidence="5">
    <location>
        <begin position="366"/>
        <end position="454"/>
    </location>
</feature>
<dbReference type="InterPro" id="IPR036291">
    <property type="entry name" value="NAD(P)-bd_dom_sf"/>
</dbReference>
<feature type="compositionally biased region" description="Low complexity" evidence="2">
    <location>
        <begin position="328"/>
        <end position="351"/>
    </location>
</feature>
<evidence type="ECO:0000313" key="6">
    <source>
        <dbReference type="EMBL" id="EFJ30998.1"/>
    </source>
</evidence>
<dbReference type="STRING" id="88036.D8RA34"/>
<dbReference type="InterPro" id="IPR000683">
    <property type="entry name" value="Gfo/Idh/MocA-like_OxRdtase_N"/>
</dbReference>
<dbReference type="Pfam" id="PF14647">
    <property type="entry name" value="FAM91_N"/>
    <property type="match status" value="1"/>
</dbReference>
<dbReference type="SUPFAM" id="SSF55347">
    <property type="entry name" value="Glyceraldehyde-3-phosphate dehydrogenase-like, C-terminal domain"/>
    <property type="match status" value="1"/>
</dbReference>
<dbReference type="PANTHER" id="PTHR28441:SF2">
    <property type="entry name" value="PROTEIN FAM91A1"/>
    <property type="match status" value="1"/>
</dbReference>
<reference evidence="6 7" key="1">
    <citation type="journal article" date="2011" name="Science">
        <title>The Selaginella genome identifies genetic changes associated with the evolution of vascular plants.</title>
        <authorList>
            <person name="Banks J.A."/>
            <person name="Nishiyama T."/>
            <person name="Hasebe M."/>
            <person name="Bowman J.L."/>
            <person name="Gribskov M."/>
            <person name="dePamphilis C."/>
            <person name="Albert V.A."/>
            <person name="Aono N."/>
            <person name="Aoyama T."/>
            <person name="Ambrose B.A."/>
            <person name="Ashton N.W."/>
            <person name="Axtell M.J."/>
            <person name="Barker E."/>
            <person name="Barker M.S."/>
            <person name="Bennetzen J.L."/>
            <person name="Bonawitz N.D."/>
            <person name="Chapple C."/>
            <person name="Cheng C."/>
            <person name="Correa L.G."/>
            <person name="Dacre M."/>
            <person name="DeBarry J."/>
            <person name="Dreyer I."/>
            <person name="Elias M."/>
            <person name="Engstrom E.M."/>
            <person name="Estelle M."/>
            <person name="Feng L."/>
            <person name="Finet C."/>
            <person name="Floyd S.K."/>
            <person name="Frommer W.B."/>
            <person name="Fujita T."/>
            <person name="Gramzow L."/>
            <person name="Gutensohn M."/>
            <person name="Harholt J."/>
            <person name="Hattori M."/>
            <person name="Heyl A."/>
            <person name="Hirai T."/>
            <person name="Hiwatashi Y."/>
            <person name="Ishikawa M."/>
            <person name="Iwata M."/>
            <person name="Karol K.G."/>
            <person name="Koehler B."/>
            <person name="Kolukisaoglu U."/>
            <person name="Kubo M."/>
            <person name="Kurata T."/>
            <person name="Lalonde S."/>
            <person name="Li K."/>
            <person name="Li Y."/>
            <person name="Litt A."/>
            <person name="Lyons E."/>
            <person name="Manning G."/>
            <person name="Maruyama T."/>
            <person name="Michael T.P."/>
            <person name="Mikami K."/>
            <person name="Miyazaki S."/>
            <person name="Morinaga S."/>
            <person name="Murata T."/>
            <person name="Mueller-Roeber B."/>
            <person name="Nelson D.R."/>
            <person name="Obara M."/>
            <person name="Oguri Y."/>
            <person name="Olmstead R.G."/>
            <person name="Onodera N."/>
            <person name="Petersen B.L."/>
            <person name="Pils B."/>
            <person name="Prigge M."/>
            <person name="Rensing S.A."/>
            <person name="Riano-Pachon D.M."/>
            <person name="Roberts A.W."/>
            <person name="Sato Y."/>
            <person name="Scheller H.V."/>
            <person name="Schulz B."/>
            <person name="Schulz C."/>
            <person name="Shakirov E.V."/>
            <person name="Shibagaki N."/>
            <person name="Shinohara N."/>
            <person name="Shippen D.E."/>
            <person name="Soerensen I."/>
            <person name="Sotooka R."/>
            <person name="Sugimoto N."/>
            <person name="Sugita M."/>
            <person name="Sumikawa N."/>
            <person name="Tanurdzic M."/>
            <person name="Theissen G."/>
            <person name="Ulvskov P."/>
            <person name="Wakazuki S."/>
            <person name="Weng J.K."/>
            <person name="Willats W.W."/>
            <person name="Wipf D."/>
            <person name="Wolf P.G."/>
            <person name="Yang L."/>
            <person name="Zimmer A.D."/>
            <person name="Zhu Q."/>
            <person name="Mitros T."/>
            <person name="Hellsten U."/>
            <person name="Loque D."/>
            <person name="Otillar R."/>
            <person name="Salamov A."/>
            <person name="Schmutz J."/>
            <person name="Shapiro H."/>
            <person name="Lindquist E."/>
            <person name="Lucas S."/>
            <person name="Rokhsar D."/>
            <person name="Grigoriev I.V."/>
        </authorList>
    </citation>
    <scope>NUCLEOTIDE SEQUENCE [LARGE SCALE GENOMIC DNA]</scope>
</reference>
<dbReference type="InterPro" id="IPR028091">
    <property type="entry name" value="FAM91_N_dom"/>
</dbReference>
<evidence type="ECO:0008006" key="8">
    <source>
        <dbReference type="Google" id="ProtNLM"/>
    </source>
</evidence>
<evidence type="ECO:0000256" key="2">
    <source>
        <dbReference type="SAM" id="MobiDB-lite"/>
    </source>
</evidence>
<dbReference type="Gene3D" id="3.40.50.720">
    <property type="entry name" value="NAD(P)-binding Rossmann-like Domain"/>
    <property type="match status" value="1"/>
</dbReference>
<protein>
    <recommendedName>
        <fullName evidence="8">Gfo/Idh/MocA-like oxidoreductase N-terminal domain-containing protein</fullName>
    </recommendedName>
</protein>
<evidence type="ECO:0000313" key="7">
    <source>
        <dbReference type="Proteomes" id="UP000001514"/>
    </source>
</evidence>
<dbReference type="Proteomes" id="UP000001514">
    <property type="component" value="Unassembled WGS sequence"/>
</dbReference>
<dbReference type="InterPro" id="IPR028097">
    <property type="entry name" value="FAM91_C_dom"/>
</dbReference>